<feature type="domain" description="SUEL-type lectin" evidence="4">
    <location>
        <begin position="1"/>
        <end position="87"/>
    </location>
</feature>
<keyword evidence="1" id="KW-0348">Hemagglutinin</keyword>
<proteinExistence type="predicted"/>
<evidence type="ECO:0000256" key="1">
    <source>
        <dbReference type="ARBA" id="ARBA00022546"/>
    </source>
</evidence>
<dbReference type="PROSITE" id="PS50228">
    <property type="entry name" value="SUEL_LECTIN"/>
    <property type="match status" value="2"/>
</dbReference>
<evidence type="ECO:0000313" key="6">
    <source>
        <dbReference type="Proteomes" id="UP000265020"/>
    </source>
</evidence>
<organism evidence="5 6">
    <name type="scientific">Cyprinodon variegatus</name>
    <name type="common">Sheepshead minnow</name>
    <dbReference type="NCBI Taxonomy" id="28743"/>
    <lineage>
        <taxon>Eukaryota</taxon>
        <taxon>Metazoa</taxon>
        <taxon>Chordata</taxon>
        <taxon>Craniata</taxon>
        <taxon>Vertebrata</taxon>
        <taxon>Euteleostomi</taxon>
        <taxon>Actinopterygii</taxon>
        <taxon>Neopterygii</taxon>
        <taxon>Teleostei</taxon>
        <taxon>Neoteleostei</taxon>
        <taxon>Acanthomorphata</taxon>
        <taxon>Ovalentaria</taxon>
        <taxon>Atherinomorphae</taxon>
        <taxon>Cyprinodontiformes</taxon>
        <taxon>Cyprinodontidae</taxon>
        <taxon>Cyprinodon</taxon>
    </lineage>
</organism>
<feature type="domain" description="SUEL-type lectin" evidence="4">
    <location>
        <begin position="94"/>
        <end position="183"/>
    </location>
</feature>
<dbReference type="InterPro" id="IPR000922">
    <property type="entry name" value="Lectin_gal-bd_dom"/>
</dbReference>
<name>A0A3Q2G696_CYPVA</name>
<keyword evidence="6" id="KW-1185">Reference proteome</keyword>
<dbReference type="PANTHER" id="PTHR46780">
    <property type="entry name" value="PROTEIN EVA-1"/>
    <property type="match status" value="1"/>
</dbReference>
<dbReference type="InterPro" id="IPR043159">
    <property type="entry name" value="Lectin_gal-bd_sf"/>
</dbReference>
<dbReference type="GeneTree" id="ENSGT00940000154285"/>
<dbReference type="Ensembl" id="ENSCVAT00000027878.1">
    <property type="protein sequence ID" value="ENSCVAP00000018830.1"/>
    <property type="gene ID" value="ENSCVAG00000022157.1"/>
</dbReference>
<dbReference type="GO" id="GO:0030246">
    <property type="term" value="F:carbohydrate binding"/>
    <property type="evidence" value="ECO:0007669"/>
    <property type="project" value="UniProtKB-KW"/>
</dbReference>
<evidence type="ECO:0000259" key="4">
    <source>
        <dbReference type="PROSITE" id="PS50228"/>
    </source>
</evidence>
<dbReference type="Proteomes" id="UP000265020">
    <property type="component" value="Unassembled WGS sequence"/>
</dbReference>
<dbReference type="Pfam" id="PF02140">
    <property type="entry name" value="SUEL_Lectin"/>
    <property type="match status" value="2"/>
</dbReference>
<evidence type="ECO:0000313" key="5">
    <source>
        <dbReference type="Ensembl" id="ENSCVAP00000018830.1"/>
    </source>
</evidence>
<dbReference type="AlphaFoldDB" id="A0A3Q2G696"/>
<evidence type="ECO:0000256" key="3">
    <source>
        <dbReference type="ARBA" id="ARBA00022737"/>
    </source>
</evidence>
<accession>A0A3Q2G696</accession>
<evidence type="ECO:0000256" key="2">
    <source>
        <dbReference type="ARBA" id="ARBA00022734"/>
    </source>
</evidence>
<dbReference type="Gene3D" id="2.60.120.740">
    <property type="match status" value="2"/>
</dbReference>
<protein>
    <recommendedName>
        <fullName evidence="4">SUEL-type lectin domain-containing protein</fullName>
    </recommendedName>
</protein>
<keyword evidence="3" id="KW-0677">Repeat</keyword>
<sequence length="185" mass="20285">MVCPSPPESGVIHLLSVLYGRADTTTCGENKPRQQLSNTECSQDGSLDKLLQRCEGRKVCEVNAAFFRTSDPCVGIYKYVDTHYVCIPAVHTVTCEDSVADLQCDFGPVISVIGAFYGRSDPTTCSFQRPSSQLQKTDCLRPSSEVSARCDGKHSCSIKASNSVFKDPCYGTYKYLEVSYSCVCK</sequence>
<reference evidence="5" key="1">
    <citation type="submission" date="2025-08" db="UniProtKB">
        <authorList>
            <consortium name="Ensembl"/>
        </authorList>
    </citation>
    <scope>IDENTIFICATION</scope>
</reference>
<dbReference type="FunFam" id="2.60.120.740:FF:000003">
    <property type="entry name" value="Protein eva-1 homolog C"/>
    <property type="match status" value="1"/>
</dbReference>
<keyword evidence="2" id="KW-0430">Lectin</keyword>
<dbReference type="CDD" id="cd22835">
    <property type="entry name" value="Gal_Rha_Lectin_SML_rpt2"/>
    <property type="match status" value="1"/>
</dbReference>
<dbReference type="OMA" id="CHFADES"/>
<reference evidence="5" key="2">
    <citation type="submission" date="2025-09" db="UniProtKB">
        <authorList>
            <consortium name="Ensembl"/>
        </authorList>
    </citation>
    <scope>IDENTIFICATION</scope>
</reference>